<reference evidence="1 2" key="1">
    <citation type="submission" date="2017-03" db="EMBL/GenBank/DDBJ databases">
        <title>Full genome sequence of a non-lethal Shewanella isolate that potentiates virulence of Vibio parahaemolyticus causing acute hepatopancreatic necrosis disease (AHPND) in shrimp.</title>
        <authorList>
            <person name="Prachumwat A."/>
            <person name="Sritunyalucksana K."/>
        </authorList>
    </citation>
    <scope>NUCLEOTIDE SEQUENCE [LARGE SCALE GENOMIC DNA]</scope>
    <source>
        <strain evidence="1 2">TH2012</strain>
        <plasmid evidence="2">psth1</plasmid>
    </source>
</reference>
<evidence type="ECO:0000313" key="2">
    <source>
        <dbReference type="Proteomes" id="UP000278437"/>
    </source>
</evidence>
<evidence type="ECO:0000313" key="1">
    <source>
        <dbReference type="EMBL" id="AZQ13288.1"/>
    </source>
</evidence>
<sequence length="180" mass="19499">MILKAPYQALSHGRLCKPKTNFNFMSQIVIYQPSDVTTALAAQKTAKNARIANTSGQVSFGIFPLNSHGYQSAPIILKLGFIGYASQRTGAYGLRHIWEKHGQEIGISNPSDVPSFIESILIPGAEVIIDSTKSAKPLIIESKTGLITVGFSTPPNEAPHYHIITAYTRKNHPGTVIATL</sequence>
<dbReference type="EMBL" id="CP020374">
    <property type="protein sequence ID" value="AZQ13288.1"/>
    <property type="molecule type" value="Genomic_DNA"/>
</dbReference>
<gene>
    <name evidence="1" type="ORF">STH12_04262</name>
</gene>
<keyword evidence="2" id="KW-1185">Reference proteome</keyword>
<accession>A0ABM8HK40</accession>
<proteinExistence type="predicted"/>
<organism evidence="1 2">
    <name type="scientific">Shewanella khirikhana</name>
    <dbReference type="NCBI Taxonomy" id="1965282"/>
    <lineage>
        <taxon>Bacteria</taxon>
        <taxon>Pseudomonadati</taxon>
        <taxon>Pseudomonadota</taxon>
        <taxon>Gammaproteobacteria</taxon>
        <taxon>Alteromonadales</taxon>
        <taxon>Shewanellaceae</taxon>
        <taxon>Shewanella</taxon>
    </lineage>
</organism>
<dbReference type="Proteomes" id="UP000278437">
    <property type="component" value="Plasmid pSTH1"/>
</dbReference>
<keyword evidence="1" id="KW-0614">Plasmid</keyword>
<name>A0ABM8HK40_9GAMM</name>
<protein>
    <submittedName>
        <fullName evidence="1">Uncharacterized protein</fullName>
    </submittedName>
</protein>
<geneLocation type="plasmid" evidence="2">
    <name>psth1</name>
</geneLocation>